<gene>
    <name evidence="1" type="ORF">S03H2_33826</name>
</gene>
<accession>X1I0A8</accession>
<name>X1I0A8_9ZZZZ</name>
<sequence length="252" mass="29497">MCSKTVIDNCTSLSIYNKKRRSFCIIRKNLAKDYEIEVDASEAPVLNKLLDSPQPYESSMASLNILEKEIFPLIDAFKNVFGEEKELKLKSIKLAIGGSNTDYVTIRENDLTKYDVKPTLSGLRDFIQENDDSILGFLDCEYISEEGNVIYLNCEKREVSDNIYSLKIKILASMQQRGYFLQEEHKYYGLQLFIIIESRKPNDDKLFKFLKELGIDWELIFFRRRLAIHDWTEIECQNNSENLKCFIRAKYD</sequence>
<feature type="non-terminal residue" evidence="1">
    <location>
        <position position="252"/>
    </location>
</feature>
<dbReference type="AlphaFoldDB" id="X1I0A8"/>
<dbReference type="EMBL" id="BARU01020612">
    <property type="protein sequence ID" value="GAH50963.1"/>
    <property type="molecule type" value="Genomic_DNA"/>
</dbReference>
<protein>
    <submittedName>
        <fullName evidence="1">Uncharacterized protein</fullName>
    </submittedName>
</protein>
<organism evidence="1">
    <name type="scientific">marine sediment metagenome</name>
    <dbReference type="NCBI Taxonomy" id="412755"/>
    <lineage>
        <taxon>unclassified sequences</taxon>
        <taxon>metagenomes</taxon>
        <taxon>ecological metagenomes</taxon>
    </lineage>
</organism>
<proteinExistence type="predicted"/>
<reference evidence="1" key="1">
    <citation type="journal article" date="2014" name="Front. Microbiol.">
        <title>High frequency of phylogenetically diverse reductive dehalogenase-homologous genes in deep subseafloor sedimentary metagenomes.</title>
        <authorList>
            <person name="Kawai M."/>
            <person name="Futagami T."/>
            <person name="Toyoda A."/>
            <person name="Takaki Y."/>
            <person name="Nishi S."/>
            <person name="Hori S."/>
            <person name="Arai W."/>
            <person name="Tsubouchi T."/>
            <person name="Morono Y."/>
            <person name="Uchiyama I."/>
            <person name="Ito T."/>
            <person name="Fujiyama A."/>
            <person name="Inagaki F."/>
            <person name="Takami H."/>
        </authorList>
    </citation>
    <scope>NUCLEOTIDE SEQUENCE</scope>
    <source>
        <strain evidence="1">Expedition CK06-06</strain>
    </source>
</reference>
<comment type="caution">
    <text evidence="1">The sequence shown here is derived from an EMBL/GenBank/DDBJ whole genome shotgun (WGS) entry which is preliminary data.</text>
</comment>
<evidence type="ECO:0000313" key="1">
    <source>
        <dbReference type="EMBL" id="GAH50963.1"/>
    </source>
</evidence>